<evidence type="ECO:0000313" key="3">
    <source>
        <dbReference type="Proteomes" id="UP000318834"/>
    </source>
</evidence>
<proteinExistence type="predicted"/>
<name>A0A537J0I3_9BACT</name>
<dbReference type="InterPro" id="IPR029058">
    <property type="entry name" value="AB_hydrolase_fold"/>
</dbReference>
<dbReference type="Proteomes" id="UP000318834">
    <property type="component" value="Unassembled WGS sequence"/>
</dbReference>
<evidence type="ECO:0000256" key="1">
    <source>
        <dbReference type="ARBA" id="ARBA00022801"/>
    </source>
</evidence>
<dbReference type="InterPro" id="IPR010520">
    <property type="entry name" value="FrsA-like"/>
</dbReference>
<dbReference type="InterPro" id="IPR050261">
    <property type="entry name" value="FrsA_esterase"/>
</dbReference>
<dbReference type="Pfam" id="PF06500">
    <property type="entry name" value="FrsA-like"/>
    <property type="match status" value="1"/>
</dbReference>
<dbReference type="SUPFAM" id="SSF53474">
    <property type="entry name" value="alpha/beta-Hydrolases"/>
    <property type="match status" value="1"/>
</dbReference>
<accession>A0A537J0I3</accession>
<comment type="caution">
    <text evidence="2">The sequence shown here is derived from an EMBL/GenBank/DDBJ whole genome shotgun (WGS) entry which is preliminary data.</text>
</comment>
<dbReference type="AlphaFoldDB" id="A0A537J0I3"/>
<dbReference type="EMBL" id="VBAP01000007">
    <property type="protein sequence ID" value="TMI77025.1"/>
    <property type="molecule type" value="Genomic_DNA"/>
</dbReference>
<sequence>MPDERTTDAIAHWAPRFIAQGVDYNDFVRTTAPLERWEQWLDAWVATGDMHTQQAVEAERRRQRLTAGEAYVRAALCYHFAKFVWLVDLAKRKVTAERAVRTLYAALSLLDPNAQRLEIPFSRVTMVGNLRRPSPAGRYPLVLLLPGLDSTKEEFFHWENVFLTRGMATLSLDGPGQGETGERMSIRPDYEAAVTVVLDALRDRPALDLRRIGAVGVSL</sequence>
<keyword evidence="1 2" id="KW-0378">Hydrolase</keyword>
<dbReference type="PANTHER" id="PTHR22946">
    <property type="entry name" value="DIENELACTONE HYDROLASE DOMAIN-CONTAINING PROTEIN-RELATED"/>
    <property type="match status" value="1"/>
</dbReference>
<reference evidence="2 3" key="1">
    <citation type="journal article" date="2019" name="Nat. Microbiol.">
        <title>Mediterranean grassland soil C-N compound turnover is dependent on rainfall and depth, and is mediated by genomically divergent microorganisms.</title>
        <authorList>
            <person name="Diamond S."/>
            <person name="Andeer P.F."/>
            <person name="Li Z."/>
            <person name="Crits-Christoph A."/>
            <person name="Burstein D."/>
            <person name="Anantharaman K."/>
            <person name="Lane K.R."/>
            <person name="Thomas B.C."/>
            <person name="Pan C."/>
            <person name="Northen T.R."/>
            <person name="Banfield J.F."/>
        </authorList>
    </citation>
    <scope>NUCLEOTIDE SEQUENCE [LARGE SCALE GENOMIC DNA]</scope>
    <source>
        <strain evidence="2">NP_8</strain>
    </source>
</reference>
<dbReference type="Gene3D" id="3.40.50.1820">
    <property type="entry name" value="alpha/beta hydrolase"/>
    <property type="match status" value="1"/>
</dbReference>
<protein>
    <submittedName>
        <fullName evidence="2">Alpha/beta hydrolase</fullName>
    </submittedName>
</protein>
<gene>
    <name evidence="2" type="ORF">E6H05_01310</name>
</gene>
<dbReference type="GO" id="GO:0016787">
    <property type="term" value="F:hydrolase activity"/>
    <property type="evidence" value="ECO:0007669"/>
    <property type="project" value="UniProtKB-KW"/>
</dbReference>
<dbReference type="PANTHER" id="PTHR22946:SF12">
    <property type="entry name" value="CONIDIAL PIGMENT BIOSYNTHESIS PROTEIN AYG1 (AFU_ORTHOLOGUE AFUA_2G17550)"/>
    <property type="match status" value="1"/>
</dbReference>
<evidence type="ECO:0000313" key="2">
    <source>
        <dbReference type="EMBL" id="TMI77025.1"/>
    </source>
</evidence>
<organism evidence="2 3">
    <name type="scientific">Candidatus Segetimicrobium genomatis</name>
    <dbReference type="NCBI Taxonomy" id="2569760"/>
    <lineage>
        <taxon>Bacteria</taxon>
        <taxon>Bacillati</taxon>
        <taxon>Candidatus Sysuimicrobiota</taxon>
        <taxon>Candidatus Sysuimicrobiia</taxon>
        <taxon>Candidatus Sysuimicrobiales</taxon>
        <taxon>Candidatus Segetimicrobiaceae</taxon>
        <taxon>Candidatus Segetimicrobium</taxon>
    </lineage>
</organism>
<dbReference type="Gene3D" id="1.20.1440.110">
    <property type="entry name" value="acylaminoacyl peptidase"/>
    <property type="match status" value="1"/>
</dbReference>